<reference evidence="2 3" key="1">
    <citation type="submission" date="2020-05" db="EMBL/GenBank/DDBJ databases">
        <title>Sulfurimonas marisnigri, sp. nov., and Sulfurimonas baltica, sp. nov., manganese oxide reducing chemolithoautotrophs of the class Epsilonproteobacteria isolated from the pelagic redoxclines of the Black and Baltic Seas and emended description of the genus Sulfurimonas.</title>
        <authorList>
            <person name="Henkel J.V."/>
            <person name="Laudan C."/>
            <person name="Werner J."/>
            <person name="Neu T."/>
            <person name="Plewe S."/>
            <person name="Sproer C."/>
            <person name="Bunk B."/>
            <person name="Schulz-Vogt H.N."/>
        </authorList>
    </citation>
    <scope>NUCLEOTIDE SEQUENCE [LARGE SCALE GENOMIC DNA]</scope>
    <source>
        <strain evidence="2 3">GD2</strain>
    </source>
</reference>
<evidence type="ECO:0000313" key="2">
    <source>
        <dbReference type="EMBL" id="QOY52847.1"/>
    </source>
</evidence>
<evidence type="ECO:0000256" key="1">
    <source>
        <dbReference type="SAM" id="Phobius"/>
    </source>
</evidence>
<evidence type="ECO:0000313" key="3">
    <source>
        <dbReference type="Proteomes" id="UP000593994"/>
    </source>
</evidence>
<keyword evidence="3" id="KW-1185">Reference proteome</keyword>
<dbReference type="NCBIfam" id="TIGR02532">
    <property type="entry name" value="IV_pilin_GFxxxE"/>
    <property type="match status" value="1"/>
</dbReference>
<keyword evidence="1" id="KW-1133">Transmembrane helix</keyword>
<dbReference type="KEGG" id="sbal:HUE88_03935"/>
<dbReference type="Pfam" id="PF07963">
    <property type="entry name" value="N_methyl"/>
    <property type="match status" value="1"/>
</dbReference>
<dbReference type="AlphaFoldDB" id="A0A7S7LWR6"/>
<feature type="transmembrane region" description="Helical" evidence="1">
    <location>
        <begin position="6"/>
        <end position="25"/>
    </location>
</feature>
<proteinExistence type="predicted"/>
<organism evidence="2 3">
    <name type="scientific">Candidatus Sulfurimonas baltica</name>
    <dbReference type="NCBI Taxonomy" id="2740404"/>
    <lineage>
        <taxon>Bacteria</taxon>
        <taxon>Pseudomonadati</taxon>
        <taxon>Campylobacterota</taxon>
        <taxon>Epsilonproteobacteria</taxon>
        <taxon>Campylobacterales</taxon>
        <taxon>Sulfurimonadaceae</taxon>
        <taxon>Sulfurimonas</taxon>
    </lineage>
</organism>
<keyword evidence="1" id="KW-0472">Membrane</keyword>
<gene>
    <name evidence="2" type="ORF">HUE88_03935</name>
</gene>
<dbReference type="PROSITE" id="PS00409">
    <property type="entry name" value="PROKAR_NTER_METHYL"/>
    <property type="match status" value="1"/>
</dbReference>
<keyword evidence="1" id="KW-0812">Transmembrane</keyword>
<dbReference type="InterPro" id="IPR012902">
    <property type="entry name" value="N_methyl_site"/>
</dbReference>
<dbReference type="RefSeq" id="WP_194371289.1">
    <property type="nucleotide sequence ID" value="NZ_CP054492.1"/>
</dbReference>
<accession>A0A7S7LWR6</accession>
<sequence length="145" mass="16638">MRKGFTLIEVMVAVLIISVVIAALLQMKGNSSHIFFELEKKIKINQFVSFIIENKDYGFENETTTLDKLISDFDLDDDLRRRVKQSKVEVVYQVLERIDMSDIGESDNMEDRVENQAETNMVFEIGKTVLKSDTSSAGLLRLRVQ</sequence>
<dbReference type="EMBL" id="CP054492">
    <property type="protein sequence ID" value="QOY52847.1"/>
    <property type="molecule type" value="Genomic_DNA"/>
</dbReference>
<protein>
    <submittedName>
        <fullName evidence="2">Type II secretion system protein</fullName>
    </submittedName>
</protein>
<name>A0A7S7LWR6_9BACT</name>
<dbReference type="Proteomes" id="UP000593994">
    <property type="component" value="Chromosome"/>
</dbReference>